<proteinExistence type="predicted"/>
<gene>
    <name evidence="4" type="ORF">HKK74_20950</name>
</gene>
<dbReference type="Pfam" id="PF22733">
    <property type="entry name" value="NNH1"/>
    <property type="match status" value="1"/>
</dbReference>
<comment type="caution">
    <text evidence="4">The sequence shown here is derived from an EMBL/GenBank/DDBJ whole genome shotgun (WGS) entry which is preliminary data.</text>
</comment>
<evidence type="ECO:0000313" key="4">
    <source>
        <dbReference type="EMBL" id="MBC6467944.1"/>
    </source>
</evidence>
<keyword evidence="1" id="KW-0547">Nucleotide-binding</keyword>
<dbReference type="Proteomes" id="UP000805614">
    <property type="component" value="Unassembled WGS sequence"/>
</dbReference>
<keyword evidence="5" id="KW-1185">Reference proteome</keyword>
<dbReference type="PANTHER" id="PTHR46844:SF1">
    <property type="entry name" value="SLR5058 PROTEIN"/>
    <property type="match status" value="1"/>
</dbReference>
<evidence type="ECO:0000313" key="5">
    <source>
        <dbReference type="Proteomes" id="UP000805614"/>
    </source>
</evidence>
<organism evidence="4 5">
    <name type="scientific">Actinomadura alba</name>
    <dbReference type="NCBI Taxonomy" id="406431"/>
    <lineage>
        <taxon>Bacteria</taxon>
        <taxon>Bacillati</taxon>
        <taxon>Actinomycetota</taxon>
        <taxon>Actinomycetes</taxon>
        <taxon>Streptosporangiales</taxon>
        <taxon>Thermomonosporaceae</taxon>
        <taxon>Actinomadura</taxon>
    </lineage>
</organism>
<name>A0ABR7LSW4_9ACTN</name>
<dbReference type="SUPFAM" id="SSF52540">
    <property type="entry name" value="P-loop containing nucleoside triphosphate hydrolases"/>
    <property type="match status" value="1"/>
</dbReference>
<dbReference type="Pfam" id="PF05729">
    <property type="entry name" value="NACHT"/>
    <property type="match status" value="1"/>
</dbReference>
<dbReference type="Gene3D" id="3.40.50.300">
    <property type="entry name" value="P-loop containing nucleotide triphosphate hydrolases"/>
    <property type="match status" value="1"/>
</dbReference>
<dbReference type="RefSeq" id="WP_187244965.1">
    <property type="nucleotide sequence ID" value="NZ_BAAAOK010000037.1"/>
</dbReference>
<dbReference type="InterPro" id="IPR007111">
    <property type="entry name" value="NACHT_NTPase"/>
</dbReference>
<dbReference type="InterPro" id="IPR027417">
    <property type="entry name" value="P-loop_NTPase"/>
</dbReference>
<dbReference type="PROSITE" id="PS50837">
    <property type="entry name" value="NACHT"/>
    <property type="match status" value="1"/>
</dbReference>
<dbReference type="SUPFAM" id="SSF52058">
    <property type="entry name" value="L domain-like"/>
    <property type="match status" value="1"/>
</dbReference>
<reference evidence="4 5" key="1">
    <citation type="submission" date="2020-06" db="EMBL/GenBank/DDBJ databases">
        <title>Actinomadura xiongansis sp. nov., isolated from soil of Baiyangdian.</title>
        <authorList>
            <person name="Zhang X."/>
        </authorList>
    </citation>
    <scope>NUCLEOTIDE SEQUENCE [LARGE SCALE GENOMIC DNA]</scope>
    <source>
        <strain evidence="4 5">HBUM206468</strain>
    </source>
</reference>
<sequence>MADILLGLGAAVIKTAARLWLKDHEFAAETSGSVIDAITGRAAGVRERRRAQRLFEDLEEMVADRLLTVLEHEFTGLAENERNAAVLAVTDAFDRAPLTDQDLFAADLDALFLERHVRAGSPGATRDLGHQAAGLYDRVLAECCAYVLEVTVGLPAFGKGALVEILRRETEILTGIRDLLDRIPKVDAADPDTVFLATYRRQVATALDRLELFGVTVSPSVRRYPLSVAYISLDVRGEGLRQTMSAALGGLGRIGEVHARLDASASTWRVHEVLGATSRLLLRGDAGSGKTTLLQWLAVRSARGDFGDQLSGLVGLVPFFLPLRRYSGAELPAPEQFLSQVGRHIADDMPRGWVHRLLRAGRALVLVDGIDELPETEREAARGWLRELVLAFPQARYVVTSRPAAVTGDWLDHEGFDSAELQPMSWSDVRAFTRHWHAAMRSQTTDEEERARLHGYEAELLETVHARRHLRELATNPLLCALLCALHLDRRMQLPQDRMELYAVALELLLERRESERRMSDLGPALSRTDKSLILQNLAYWLIRNGLSDARCELVVRQIEQSLALMPRISAGAEKVFGHLLNRSGLIREAVTGRVDFVHGTFQEYLAARAAIEAEDIGMLIEHAQDDQWREVIVMAAGHAQPRQRTELLRGLLARANRDTSVRRALLVLVVACQETCPQLDPRLQEEIQRVTRDLLPPRSMADAKALAVAGEFVLDLLADRPPRGVRQAAATVRAAAGIGGDRALKVMAGCARYDDPRVHEELMRAWPRFDPAEFAHTVLRPSPHAVRIREINDVSLMAGLAELEDLEDLAYRLPTGYGDLSFTERMPKLSGLWVYEDPALHDLTPLSSSTSLDYLRLANVGRISLEPLADTVNLRSLCLDDTRGVDLTPLRDCAGIKQLLLGHLEDAALLEESLPPTVLSSLIIGHCATLTDLRGLRRFERLGRLAALHLNSCPLTGLAGIEWWAETLSDLSLRGASELTDLRPLRTMTRLTCLDLSETGVSDLGPLRDLPNLTTVDLRDFRRPPDLRPLGDLAELRHLCLAGSGEVDLSPLAGKPDLEVHLARRQRVRGAELLGPGSKIVRDW</sequence>
<evidence type="ECO:0000259" key="3">
    <source>
        <dbReference type="PROSITE" id="PS50837"/>
    </source>
</evidence>
<dbReference type="Gene3D" id="3.80.10.10">
    <property type="entry name" value="Ribonuclease Inhibitor"/>
    <property type="match status" value="1"/>
</dbReference>
<feature type="domain" description="NACHT" evidence="3">
    <location>
        <begin position="278"/>
        <end position="613"/>
    </location>
</feature>
<keyword evidence="2" id="KW-0067">ATP-binding</keyword>
<evidence type="ECO:0000256" key="2">
    <source>
        <dbReference type="ARBA" id="ARBA00022840"/>
    </source>
</evidence>
<dbReference type="PANTHER" id="PTHR46844">
    <property type="entry name" value="SLR5058 PROTEIN"/>
    <property type="match status" value="1"/>
</dbReference>
<dbReference type="EMBL" id="JABVEC010000016">
    <property type="protein sequence ID" value="MBC6467944.1"/>
    <property type="molecule type" value="Genomic_DNA"/>
</dbReference>
<dbReference type="InterPro" id="IPR054547">
    <property type="entry name" value="NNH1"/>
</dbReference>
<evidence type="ECO:0000256" key="1">
    <source>
        <dbReference type="ARBA" id="ARBA00022741"/>
    </source>
</evidence>
<protein>
    <submittedName>
        <fullName evidence="4">NACHT domain-containing protein</fullName>
    </submittedName>
</protein>
<accession>A0ABR7LSW4</accession>
<dbReference type="InterPro" id="IPR032675">
    <property type="entry name" value="LRR_dom_sf"/>
</dbReference>